<protein>
    <recommendedName>
        <fullName evidence="5">DUF3109 family protein</fullName>
    </recommendedName>
</protein>
<reference evidence="3" key="1">
    <citation type="submission" date="2021-01" db="EMBL/GenBank/DDBJ databases">
        <title>Modified the classification status of verrucomicrobia.</title>
        <authorList>
            <person name="Feng X."/>
        </authorList>
    </citation>
    <scope>NUCLEOTIDE SEQUENCE</scope>
    <source>
        <strain evidence="3">KCTC 22201</strain>
    </source>
</reference>
<dbReference type="InterPro" id="IPR021458">
    <property type="entry name" value="Rv0495c"/>
</dbReference>
<dbReference type="AlphaFoldDB" id="A0A934VE15"/>
<name>A0A934VE15_9BACT</name>
<feature type="region of interest" description="Disordered" evidence="2">
    <location>
        <begin position="167"/>
        <end position="195"/>
    </location>
</feature>
<evidence type="ECO:0000313" key="4">
    <source>
        <dbReference type="Proteomes" id="UP000658278"/>
    </source>
</evidence>
<evidence type="ECO:0008006" key="5">
    <source>
        <dbReference type="Google" id="ProtNLM"/>
    </source>
</evidence>
<evidence type="ECO:0000256" key="2">
    <source>
        <dbReference type="SAM" id="MobiDB-lite"/>
    </source>
</evidence>
<comment type="caution">
    <text evidence="3">The sequence shown here is derived from an EMBL/GenBank/DDBJ whole genome shotgun (WGS) entry which is preliminary data.</text>
</comment>
<accession>A0A934VE15</accession>
<sequence>MSDSSSTAFPRLELELGRQVREARLDHEVFQRPLKVCDLTRCRATCCHDGVYLCDEEREGIDGALTGNADLLSKYGWSRSSWEESRDGRMKTRTIDADDSELGEGFPAHFPKTRCVFLDGEHRCVLQRLSVDRGHHPWWWKPVSCWLHPLLIRRQPDGRPVITLAQPERDPASRPGYPGFGSFTPCGVSPEEGPPAWQALRGELDLLGKLGDRDLVAELS</sequence>
<dbReference type="EMBL" id="JAENII010000004">
    <property type="protein sequence ID" value="MBK1826834.1"/>
    <property type="molecule type" value="Genomic_DNA"/>
</dbReference>
<keyword evidence="4" id="KW-1185">Reference proteome</keyword>
<comment type="similarity">
    <text evidence="1">Belongs to the Rv0495c family.</text>
</comment>
<dbReference type="Proteomes" id="UP000658278">
    <property type="component" value="Unassembled WGS sequence"/>
</dbReference>
<evidence type="ECO:0000313" key="3">
    <source>
        <dbReference type="EMBL" id="MBK1826834.1"/>
    </source>
</evidence>
<dbReference type="RefSeq" id="WP_200278149.1">
    <property type="nucleotide sequence ID" value="NZ_JAENII010000004.1"/>
</dbReference>
<gene>
    <name evidence="3" type="ORF">JIN81_07375</name>
</gene>
<proteinExistence type="inferred from homology"/>
<dbReference type="Pfam" id="PF11307">
    <property type="entry name" value="DUF3109"/>
    <property type="match status" value="1"/>
</dbReference>
<organism evidence="3 4">
    <name type="scientific">Haloferula rosea</name>
    <dbReference type="NCBI Taxonomy" id="490093"/>
    <lineage>
        <taxon>Bacteria</taxon>
        <taxon>Pseudomonadati</taxon>
        <taxon>Verrucomicrobiota</taxon>
        <taxon>Verrucomicrobiia</taxon>
        <taxon>Verrucomicrobiales</taxon>
        <taxon>Verrucomicrobiaceae</taxon>
        <taxon>Haloferula</taxon>
    </lineage>
</organism>
<evidence type="ECO:0000256" key="1">
    <source>
        <dbReference type="ARBA" id="ARBA00093770"/>
    </source>
</evidence>